<comment type="caution">
    <text evidence="10">The sequence shown here is derived from an EMBL/GenBank/DDBJ whole genome shotgun (WGS) entry which is preliminary data.</text>
</comment>
<evidence type="ECO:0000256" key="5">
    <source>
        <dbReference type="ARBA" id="ARBA00022692"/>
    </source>
</evidence>
<dbReference type="PANTHER" id="PTHR43357:SF4">
    <property type="entry name" value="INNER MEMBRANE ABC TRANSPORTER PERMEASE PROTEIN YDCV"/>
    <property type="match status" value="1"/>
</dbReference>
<keyword evidence="5 8" id="KW-0812">Transmembrane</keyword>
<proteinExistence type="inferred from homology"/>
<dbReference type="EMBL" id="JBHSZZ010000030">
    <property type="protein sequence ID" value="MFC7186771.1"/>
    <property type="molecule type" value="Genomic_DNA"/>
</dbReference>
<feature type="transmembrane region" description="Helical" evidence="8">
    <location>
        <begin position="206"/>
        <end position="231"/>
    </location>
</feature>
<evidence type="ECO:0000256" key="7">
    <source>
        <dbReference type="ARBA" id="ARBA00023136"/>
    </source>
</evidence>
<feature type="transmembrane region" description="Helical" evidence="8">
    <location>
        <begin position="165"/>
        <end position="185"/>
    </location>
</feature>
<dbReference type="PANTHER" id="PTHR43357">
    <property type="entry name" value="INNER MEMBRANE ABC TRANSPORTER PERMEASE PROTEIN YDCV"/>
    <property type="match status" value="1"/>
</dbReference>
<feature type="domain" description="ABC transmembrane type-1" evidence="9">
    <location>
        <begin position="94"/>
        <end position="282"/>
    </location>
</feature>
<evidence type="ECO:0000256" key="3">
    <source>
        <dbReference type="ARBA" id="ARBA00022475"/>
    </source>
</evidence>
<sequence>MAESGADAGAEDAAPAPAIGTASTRPLAARLAELSGTIVFRIAYLAVFAFLLAPFVVVAGTSLDASGAVVFPPSGVSLRWYDTLLSSPDWIRAARNSLIVAGGTTMVSTTLGVGAALGLRNVDSWPATVVTGIALVPLLVPGVVLGVALLVFFSQLGLQQQIPTIVAAHSLWATPLTFSVMRATFARYDWRLRDAALNLGASRPRAFLEVVVPNVRAGLLAAACIAFVVSLQEFVMSLFLSGRETRTIPVMAWNSLRNSLDPLVSVTSTLLVVAVLLVVLAVGVTAGLERIARDT</sequence>
<dbReference type="Proteomes" id="UP001596390">
    <property type="component" value="Unassembled WGS sequence"/>
</dbReference>
<dbReference type="Pfam" id="PF00528">
    <property type="entry name" value="BPD_transp_1"/>
    <property type="match status" value="1"/>
</dbReference>
<accession>A0ABD5YBL8</accession>
<comment type="subcellular location">
    <subcellularLocation>
        <location evidence="1">Cell inner membrane</location>
        <topology evidence="1">Multi-pass membrane protein</topology>
    </subcellularLocation>
    <subcellularLocation>
        <location evidence="8">Cell membrane</location>
        <topology evidence="8">Multi-pass membrane protein</topology>
    </subcellularLocation>
</comment>
<dbReference type="GO" id="GO:0005886">
    <property type="term" value="C:plasma membrane"/>
    <property type="evidence" value="ECO:0007669"/>
    <property type="project" value="UniProtKB-SubCell"/>
</dbReference>
<evidence type="ECO:0000313" key="10">
    <source>
        <dbReference type="EMBL" id="MFC7186771.1"/>
    </source>
</evidence>
<dbReference type="InterPro" id="IPR035906">
    <property type="entry name" value="MetI-like_sf"/>
</dbReference>
<keyword evidence="7 8" id="KW-0472">Membrane</keyword>
<feature type="transmembrane region" description="Helical" evidence="8">
    <location>
        <begin position="42"/>
        <end position="63"/>
    </location>
</feature>
<name>A0ABD5YBL8_9EURY</name>
<dbReference type="SUPFAM" id="SSF161098">
    <property type="entry name" value="MetI-like"/>
    <property type="match status" value="1"/>
</dbReference>
<dbReference type="PROSITE" id="PS50928">
    <property type="entry name" value="ABC_TM1"/>
    <property type="match status" value="1"/>
</dbReference>
<evidence type="ECO:0000256" key="4">
    <source>
        <dbReference type="ARBA" id="ARBA00022519"/>
    </source>
</evidence>
<feature type="transmembrane region" description="Helical" evidence="8">
    <location>
        <begin position="98"/>
        <end position="117"/>
    </location>
</feature>
<keyword evidence="11" id="KW-1185">Reference proteome</keyword>
<comment type="similarity">
    <text evidence="8">Belongs to the binding-protein-dependent transport system permease family.</text>
</comment>
<feature type="transmembrane region" description="Helical" evidence="8">
    <location>
        <begin position="129"/>
        <end position="153"/>
    </location>
</feature>
<gene>
    <name evidence="10" type="ORF">ACFQMK_07700</name>
</gene>
<organism evidence="10 11">
    <name type="scientific">Halorubrum yunnanense</name>
    <dbReference type="NCBI Taxonomy" id="1526162"/>
    <lineage>
        <taxon>Archaea</taxon>
        <taxon>Methanobacteriati</taxon>
        <taxon>Methanobacteriota</taxon>
        <taxon>Stenosarchaea group</taxon>
        <taxon>Halobacteria</taxon>
        <taxon>Halobacteriales</taxon>
        <taxon>Haloferacaceae</taxon>
        <taxon>Halorubrum</taxon>
    </lineage>
</organism>
<evidence type="ECO:0000256" key="8">
    <source>
        <dbReference type="RuleBase" id="RU363032"/>
    </source>
</evidence>
<keyword evidence="3" id="KW-1003">Cell membrane</keyword>
<reference evidence="10 11" key="1">
    <citation type="journal article" date="2019" name="Int. J. Syst. Evol. Microbiol.">
        <title>The Global Catalogue of Microorganisms (GCM) 10K type strain sequencing project: providing services to taxonomists for standard genome sequencing and annotation.</title>
        <authorList>
            <consortium name="The Broad Institute Genomics Platform"/>
            <consortium name="The Broad Institute Genome Sequencing Center for Infectious Disease"/>
            <person name="Wu L."/>
            <person name="Ma J."/>
        </authorList>
    </citation>
    <scope>NUCLEOTIDE SEQUENCE [LARGE SCALE GENOMIC DNA]</scope>
    <source>
        <strain evidence="10 11">Q85</strain>
    </source>
</reference>
<keyword evidence="2 8" id="KW-0813">Transport</keyword>
<keyword evidence="4" id="KW-0997">Cell inner membrane</keyword>
<feature type="transmembrane region" description="Helical" evidence="8">
    <location>
        <begin position="263"/>
        <end position="288"/>
    </location>
</feature>
<keyword evidence="6 8" id="KW-1133">Transmembrane helix</keyword>
<dbReference type="CDD" id="cd06261">
    <property type="entry name" value="TM_PBP2"/>
    <property type="match status" value="1"/>
</dbReference>
<evidence type="ECO:0000256" key="6">
    <source>
        <dbReference type="ARBA" id="ARBA00022989"/>
    </source>
</evidence>
<dbReference type="InterPro" id="IPR000515">
    <property type="entry name" value="MetI-like"/>
</dbReference>
<evidence type="ECO:0000256" key="1">
    <source>
        <dbReference type="ARBA" id="ARBA00004429"/>
    </source>
</evidence>
<dbReference type="RefSeq" id="WP_267663758.1">
    <property type="nucleotide sequence ID" value="NZ_JAODIX010000030.1"/>
</dbReference>
<evidence type="ECO:0000259" key="9">
    <source>
        <dbReference type="PROSITE" id="PS50928"/>
    </source>
</evidence>
<evidence type="ECO:0000256" key="2">
    <source>
        <dbReference type="ARBA" id="ARBA00022448"/>
    </source>
</evidence>
<evidence type="ECO:0000313" key="11">
    <source>
        <dbReference type="Proteomes" id="UP001596390"/>
    </source>
</evidence>
<protein>
    <submittedName>
        <fullName evidence="10">ABC transporter permease</fullName>
    </submittedName>
</protein>
<dbReference type="Gene3D" id="1.10.3720.10">
    <property type="entry name" value="MetI-like"/>
    <property type="match status" value="1"/>
</dbReference>
<dbReference type="AlphaFoldDB" id="A0ABD5YBL8"/>